<name>A6NRS0_9FIRM</name>
<reference evidence="1 2" key="1">
    <citation type="submission" date="2007-04" db="EMBL/GenBank/DDBJ databases">
        <authorList>
            <person name="Fulton L."/>
            <person name="Clifton S."/>
            <person name="Fulton B."/>
            <person name="Xu J."/>
            <person name="Minx P."/>
            <person name="Pepin K.H."/>
            <person name="Johnson M."/>
            <person name="Thiruvilangam P."/>
            <person name="Bhonagiri V."/>
            <person name="Nash W.E."/>
            <person name="Mardis E.R."/>
            <person name="Wilson R.K."/>
        </authorList>
    </citation>
    <scope>NUCLEOTIDE SEQUENCE [LARGE SCALE GENOMIC DNA]</scope>
    <source>
        <strain evidence="1 2">ATCC 29799</strain>
    </source>
</reference>
<comment type="caution">
    <text evidence="1">The sequence shown here is derived from an EMBL/GenBank/DDBJ whole genome shotgun (WGS) entry which is preliminary data.</text>
</comment>
<dbReference type="STRING" id="411467.BACCAP_00898"/>
<keyword evidence="2" id="KW-1185">Reference proteome</keyword>
<organism evidence="1 2">
    <name type="scientific">Pseudoflavonifractor capillosus ATCC 29799</name>
    <dbReference type="NCBI Taxonomy" id="411467"/>
    <lineage>
        <taxon>Bacteria</taxon>
        <taxon>Bacillati</taxon>
        <taxon>Bacillota</taxon>
        <taxon>Clostridia</taxon>
        <taxon>Eubacteriales</taxon>
        <taxon>Oscillospiraceae</taxon>
        <taxon>Pseudoflavonifractor</taxon>
    </lineage>
</organism>
<dbReference type="AlphaFoldDB" id="A6NRS0"/>
<reference evidence="1 2" key="2">
    <citation type="submission" date="2007-06" db="EMBL/GenBank/DDBJ databases">
        <title>Draft genome sequence of Pseudoflavonifractor capillosus ATCC 29799.</title>
        <authorList>
            <person name="Sudarsanam P."/>
            <person name="Ley R."/>
            <person name="Guruge J."/>
            <person name="Turnbaugh P.J."/>
            <person name="Mahowald M."/>
            <person name="Liep D."/>
            <person name="Gordon J."/>
        </authorList>
    </citation>
    <scope>NUCLEOTIDE SEQUENCE [LARGE SCALE GENOMIC DNA]</scope>
    <source>
        <strain evidence="1 2">ATCC 29799</strain>
    </source>
</reference>
<protein>
    <submittedName>
        <fullName evidence="1">Uncharacterized protein</fullName>
    </submittedName>
</protein>
<gene>
    <name evidence="1" type="ORF">BACCAP_00898</name>
</gene>
<dbReference type="Proteomes" id="UP000003639">
    <property type="component" value="Unassembled WGS sequence"/>
</dbReference>
<evidence type="ECO:0000313" key="2">
    <source>
        <dbReference type="Proteomes" id="UP000003639"/>
    </source>
</evidence>
<dbReference type="EMBL" id="AAXG02000006">
    <property type="protein sequence ID" value="EDN01330.1"/>
    <property type="molecule type" value="Genomic_DNA"/>
</dbReference>
<accession>A6NRS0</accession>
<sequence length="40" mass="4318">MERKASPPNNQIVLCIILPAFLSKVNKKSVNILPPGGKVC</sequence>
<evidence type="ECO:0000313" key="1">
    <source>
        <dbReference type="EMBL" id="EDN01330.1"/>
    </source>
</evidence>
<proteinExistence type="predicted"/>